<evidence type="ECO:0000313" key="2">
    <source>
        <dbReference type="EMBL" id="KAK3232899.1"/>
    </source>
</evidence>
<evidence type="ECO:0000256" key="1">
    <source>
        <dbReference type="SAM" id="SignalP"/>
    </source>
</evidence>
<proteinExistence type="predicted"/>
<dbReference type="AlphaFoldDB" id="A0AAE0ELY7"/>
<evidence type="ECO:0000313" key="3">
    <source>
        <dbReference type="Proteomes" id="UP001190700"/>
    </source>
</evidence>
<reference evidence="2 3" key="1">
    <citation type="journal article" date="2015" name="Genome Biol. Evol.">
        <title>Comparative Genomics of a Bacterivorous Green Alga Reveals Evolutionary Causalities and Consequences of Phago-Mixotrophic Mode of Nutrition.</title>
        <authorList>
            <person name="Burns J.A."/>
            <person name="Paasch A."/>
            <person name="Narechania A."/>
            <person name="Kim E."/>
        </authorList>
    </citation>
    <scope>NUCLEOTIDE SEQUENCE [LARGE SCALE GENOMIC DNA]</scope>
    <source>
        <strain evidence="2 3">PLY_AMNH</strain>
    </source>
</reference>
<protein>
    <submittedName>
        <fullName evidence="2">Uncharacterized protein</fullName>
    </submittedName>
</protein>
<gene>
    <name evidence="2" type="ORF">CYMTET_56774</name>
</gene>
<sequence>MAYSCFGINLSILTFSLWISSSIILSQSLSPGAAYSPDVNDKQEPYATRELVETENEPRKLSTATVFGSGIVASETSYTEEPSSPIADAVAPDTKPSTVYDVGWAYEQLSPGMRRLRSTGLGRCISGAAPLALQTQSGKLPPLASLAWRAQLSELALLSPVALSALQFVLAQSARQSPLALLAALAQHPELAQLAYQAELAQLALLAVLAQLSGLALLAQQLPLARLAKLT</sequence>
<accession>A0AAE0ELY7</accession>
<organism evidence="2 3">
    <name type="scientific">Cymbomonas tetramitiformis</name>
    <dbReference type="NCBI Taxonomy" id="36881"/>
    <lineage>
        <taxon>Eukaryota</taxon>
        <taxon>Viridiplantae</taxon>
        <taxon>Chlorophyta</taxon>
        <taxon>Pyramimonadophyceae</taxon>
        <taxon>Pyramimonadales</taxon>
        <taxon>Pyramimonadaceae</taxon>
        <taxon>Cymbomonas</taxon>
    </lineage>
</organism>
<name>A0AAE0ELY7_9CHLO</name>
<comment type="caution">
    <text evidence="2">The sequence shown here is derived from an EMBL/GenBank/DDBJ whole genome shotgun (WGS) entry which is preliminary data.</text>
</comment>
<dbReference type="EMBL" id="LGRX02035856">
    <property type="protein sequence ID" value="KAK3232899.1"/>
    <property type="molecule type" value="Genomic_DNA"/>
</dbReference>
<keyword evidence="1" id="KW-0732">Signal</keyword>
<feature type="signal peptide" evidence="1">
    <location>
        <begin position="1"/>
        <end position="28"/>
    </location>
</feature>
<dbReference type="Proteomes" id="UP001190700">
    <property type="component" value="Unassembled WGS sequence"/>
</dbReference>
<keyword evidence="3" id="KW-1185">Reference proteome</keyword>
<feature type="chain" id="PRO_5042001061" evidence="1">
    <location>
        <begin position="29"/>
        <end position="231"/>
    </location>
</feature>